<dbReference type="SUPFAM" id="SSF51161">
    <property type="entry name" value="Trimeric LpxA-like enzymes"/>
    <property type="match status" value="1"/>
</dbReference>
<comment type="caution">
    <text evidence="2">The sequence shown here is derived from an EMBL/GenBank/DDBJ whole genome shotgun (WGS) entry which is preliminary data.</text>
</comment>
<dbReference type="Pfam" id="PF14602">
    <property type="entry name" value="Hexapep_2"/>
    <property type="match status" value="1"/>
</dbReference>
<dbReference type="Gene3D" id="2.160.10.10">
    <property type="entry name" value="Hexapeptide repeat proteins"/>
    <property type="match status" value="1"/>
</dbReference>
<evidence type="ECO:0000256" key="1">
    <source>
        <dbReference type="ARBA" id="ARBA00007274"/>
    </source>
</evidence>
<dbReference type="Pfam" id="PF00132">
    <property type="entry name" value="Hexapep"/>
    <property type="match status" value="1"/>
</dbReference>
<comment type="similarity">
    <text evidence="1">Belongs to the transferase hexapeptide repeat family.</text>
</comment>
<dbReference type="EMBL" id="JAHSQO010000003">
    <property type="protein sequence ID" value="MBY8916720.1"/>
    <property type="molecule type" value="Genomic_DNA"/>
</dbReference>
<evidence type="ECO:0000313" key="2">
    <source>
        <dbReference type="EMBL" id="MBY8916720.1"/>
    </source>
</evidence>
<sequence length="190" mass="20464">MTDTAFFVHESSYIDDGVVLGRGTKVWHFCHILTGSQIGSACSIGQNVMIGPEVSVGNNCKIQNNVSLYKGVVLEDDVFCGPSCVFTNVLNPRAVVARKDEFRQTTVRRGATIGANATIVCGNELGEYCLVAAGAVVTKPVPAYALMAGVPARRIGWVSRAGEILDEDLICARTGEHYQQIDENTLKRIS</sequence>
<dbReference type="CDD" id="cd03358">
    <property type="entry name" value="LbH_WxcM_N_like"/>
    <property type="match status" value="1"/>
</dbReference>
<keyword evidence="3" id="KW-1185">Reference proteome</keyword>
<proteinExistence type="inferred from homology"/>
<accession>A0ABS7R8M5</accession>
<dbReference type="InterPro" id="IPR001451">
    <property type="entry name" value="Hexapep"/>
</dbReference>
<dbReference type="PANTHER" id="PTHR43300:SF4">
    <property type="entry name" value="ACYL-[ACYL-CARRIER-PROTEIN]--UDP-N-ACETYLGLUCOSAMINE O-ACYLTRANSFERASE"/>
    <property type="match status" value="1"/>
</dbReference>
<reference evidence="2 3" key="1">
    <citation type="submission" date="2021-06" db="EMBL/GenBank/DDBJ databases">
        <title>Nitratireductor porphyridii sp. nov., isolated from a small marine red alga, Porphyridium purpureum in South Korea.</title>
        <authorList>
            <person name="Kim K.H."/>
            <person name="Kristyanto S."/>
            <person name="Jeon C.O."/>
        </authorList>
    </citation>
    <scope>NUCLEOTIDE SEQUENCE [LARGE SCALE GENOMIC DNA]</scope>
    <source>
        <strain evidence="2 3">R6</strain>
    </source>
</reference>
<gene>
    <name evidence="2" type="ORF">KVG22_08985</name>
</gene>
<name>A0ABS7R8M5_9HYPH</name>
<dbReference type="Proteomes" id="UP000777661">
    <property type="component" value="Unassembled WGS sequence"/>
</dbReference>
<dbReference type="InterPro" id="IPR011004">
    <property type="entry name" value="Trimer_LpxA-like_sf"/>
</dbReference>
<organism evidence="2 3">
    <name type="scientific">Nitratireductor rhodophyticola</name>
    <dbReference type="NCBI Taxonomy" id="2854036"/>
    <lineage>
        <taxon>Bacteria</taxon>
        <taxon>Pseudomonadati</taxon>
        <taxon>Pseudomonadota</taxon>
        <taxon>Alphaproteobacteria</taxon>
        <taxon>Hyphomicrobiales</taxon>
        <taxon>Phyllobacteriaceae</taxon>
        <taxon>Nitratireductor</taxon>
    </lineage>
</organism>
<dbReference type="RefSeq" id="WP_223004951.1">
    <property type="nucleotide sequence ID" value="NZ_JAHSQO010000003.1"/>
</dbReference>
<protein>
    <submittedName>
        <fullName evidence="2">Acetyltransferase</fullName>
    </submittedName>
</protein>
<evidence type="ECO:0000313" key="3">
    <source>
        <dbReference type="Proteomes" id="UP000777661"/>
    </source>
</evidence>
<dbReference type="PANTHER" id="PTHR43300">
    <property type="entry name" value="ACETYLTRANSFERASE"/>
    <property type="match status" value="1"/>
</dbReference>
<dbReference type="InterPro" id="IPR050179">
    <property type="entry name" value="Trans_hexapeptide_repeat"/>
</dbReference>